<reference evidence="2" key="1">
    <citation type="journal article" date="2019" name="Sci. Rep.">
        <title>Draft genome of Tanacetum cinerariifolium, the natural source of mosquito coil.</title>
        <authorList>
            <person name="Yamashiro T."/>
            <person name="Shiraishi A."/>
            <person name="Satake H."/>
            <person name="Nakayama K."/>
        </authorList>
    </citation>
    <scope>NUCLEOTIDE SEQUENCE</scope>
</reference>
<evidence type="ECO:0000313" key="2">
    <source>
        <dbReference type="EMBL" id="GEU51852.1"/>
    </source>
</evidence>
<dbReference type="AlphaFoldDB" id="A0A6L2KTD3"/>
<dbReference type="EMBL" id="BKCJ010002928">
    <property type="protein sequence ID" value="GEU51852.1"/>
    <property type="molecule type" value="Genomic_DNA"/>
</dbReference>
<name>A0A6L2KTD3_TANCI</name>
<evidence type="ECO:0000259" key="1">
    <source>
        <dbReference type="Pfam" id="PF07727"/>
    </source>
</evidence>
<gene>
    <name evidence="2" type="ORF">Tci_023830</name>
</gene>
<accession>A0A6L2KTD3</accession>
<sequence length="256" mass="29693">MCYLGHPKVVKGYMLYRFDNESPKIVTSKNMIFNESVMYKDTFKDFGVCTDKSVEELQVKVELHGLNNRIEGVQKPRYKARFVDCRFTQRAGIDYNEVFSLVVRYTSIRVILALTACKDYKLEQLNVKMTFLHGNVVEVIYIRQLPGYEQDDMLIACKIKAEIGSTKSLLKKEFEMKELAEAKKILVKILLAWHFKLSLKDFMVMDCDVKRMIDDMLAVDDPDAVDVGYKLRVVLCRLLTQAKYLIMQNEALSNSH</sequence>
<comment type="caution">
    <text evidence="2">The sequence shown here is derived from an EMBL/GenBank/DDBJ whole genome shotgun (WGS) entry which is preliminary data.</text>
</comment>
<organism evidence="2">
    <name type="scientific">Tanacetum cinerariifolium</name>
    <name type="common">Dalmatian daisy</name>
    <name type="synonym">Chrysanthemum cinerariifolium</name>
    <dbReference type="NCBI Taxonomy" id="118510"/>
    <lineage>
        <taxon>Eukaryota</taxon>
        <taxon>Viridiplantae</taxon>
        <taxon>Streptophyta</taxon>
        <taxon>Embryophyta</taxon>
        <taxon>Tracheophyta</taxon>
        <taxon>Spermatophyta</taxon>
        <taxon>Magnoliopsida</taxon>
        <taxon>eudicotyledons</taxon>
        <taxon>Gunneridae</taxon>
        <taxon>Pentapetalae</taxon>
        <taxon>asterids</taxon>
        <taxon>campanulids</taxon>
        <taxon>Asterales</taxon>
        <taxon>Asteraceae</taxon>
        <taxon>Asteroideae</taxon>
        <taxon>Anthemideae</taxon>
        <taxon>Anthemidinae</taxon>
        <taxon>Tanacetum</taxon>
    </lineage>
</organism>
<protein>
    <submittedName>
        <fullName evidence="2">Retrovirus-related Pol polyprotein from transposon TNT 1-94</fullName>
    </submittedName>
</protein>
<feature type="domain" description="Reverse transcriptase Ty1/copia-type" evidence="1">
    <location>
        <begin position="71"/>
        <end position="151"/>
    </location>
</feature>
<dbReference type="Pfam" id="PF07727">
    <property type="entry name" value="RVT_2"/>
    <property type="match status" value="1"/>
</dbReference>
<proteinExistence type="predicted"/>
<dbReference type="InterPro" id="IPR013103">
    <property type="entry name" value="RVT_2"/>
</dbReference>